<name>A0A2J0YST3_RHIML</name>
<comment type="caution">
    <text evidence="1">The sequence shown here is derived from an EMBL/GenBank/DDBJ whole genome shotgun (WGS) entry which is preliminary data.</text>
</comment>
<sequence length="157" mass="17782">MNLDEWAHFFRLLRYLGPGQAVVEIAGTRPGQPYDEFTLRTPLDPQLVEYAMYLESVVSMAAWLCKESGVLDPVLSKAQIEESADEIEMAYNQMTTQPDDKIVFRSIAAEGSVPSPLVMRAGQFVFRNWMALKRDFRDLPIASLPKPARTEQCLLVK</sequence>
<organism evidence="1 2">
    <name type="scientific">Rhizobium meliloti</name>
    <name type="common">Ensifer meliloti</name>
    <name type="synonym">Sinorhizobium meliloti</name>
    <dbReference type="NCBI Taxonomy" id="382"/>
    <lineage>
        <taxon>Bacteria</taxon>
        <taxon>Pseudomonadati</taxon>
        <taxon>Pseudomonadota</taxon>
        <taxon>Alphaproteobacteria</taxon>
        <taxon>Hyphomicrobiales</taxon>
        <taxon>Rhizobiaceae</taxon>
        <taxon>Sinorhizobium/Ensifer group</taxon>
        <taxon>Sinorhizobium</taxon>
    </lineage>
</organism>
<protein>
    <submittedName>
        <fullName evidence="1">Uncharacterized protein</fullName>
    </submittedName>
</protein>
<gene>
    <name evidence="1" type="ORF">CEJ86_32955</name>
</gene>
<accession>A0A2J0YST3</accession>
<reference evidence="1 2" key="1">
    <citation type="submission" date="2017-06" db="EMBL/GenBank/DDBJ databases">
        <title>Ensifer strains isolated from leguminous trees and herbs display diverse denitrification phenotypes with some acting as strong N2O sinks.</title>
        <authorList>
            <person name="Woliy K."/>
            <person name="Mania D."/>
            <person name="Bakken L.R."/>
            <person name="Frostegard A."/>
        </authorList>
    </citation>
    <scope>NUCLEOTIDE SEQUENCE [LARGE SCALE GENOMIC DNA]</scope>
    <source>
        <strain evidence="1 2">AC50a</strain>
    </source>
</reference>
<proteinExistence type="predicted"/>
<evidence type="ECO:0000313" key="2">
    <source>
        <dbReference type="Proteomes" id="UP000231987"/>
    </source>
</evidence>
<dbReference type="Proteomes" id="UP000231987">
    <property type="component" value="Unassembled WGS sequence"/>
</dbReference>
<dbReference type="AlphaFoldDB" id="A0A2J0YST3"/>
<evidence type="ECO:0000313" key="1">
    <source>
        <dbReference type="EMBL" id="PJR08446.1"/>
    </source>
</evidence>
<dbReference type="EMBL" id="NJGD01000044">
    <property type="protein sequence ID" value="PJR08446.1"/>
    <property type="molecule type" value="Genomic_DNA"/>
</dbReference>